<keyword evidence="1" id="KW-0812">Transmembrane</keyword>
<keyword evidence="1" id="KW-1133">Transmembrane helix</keyword>
<evidence type="ECO:0000313" key="2">
    <source>
        <dbReference type="EMBL" id="ESP93679.1"/>
    </source>
</evidence>
<dbReference type="RefSeq" id="WP_023398764.1">
    <property type="nucleotide sequence ID" value="NZ_AUSV01000032.1"/>
</dbReference>
<evidence type="ECO:0000256" key="1">
    <source>
        <dbReference type="SAM" id="Phobius"/>
    </source>
</evidence>
<feature type="transmembrane region" description="Helical" evidence="1">
    <location>
        <begin position="50"/>
        <end position="70"/>
    </location>
</feature>
<comment type="caution">
    <text evidence="2">The sequence shown here is derived from an EMBL/GenBank/DDBJ whole genome shotgun (WGS) entry which is preliminary data.</text>
</comment>
<dbReference type="AlphaFoldDB" id="V4I0C5"/>
<evidence type="ECO:0000313" key="3">
    <source>
        <dbReference type="Proteomes" id="UP000017820"/>
    </source>
</evidence>
<feature type="transmembrane region" description="Helical" evidence="1">
    <location>
        <begin position="6"/>
        <end position="29"/>
    </location>
</feature>
<dbReference type="EMBL" id="AUSV01000032">
    <property type="protein sequence ID" value="ESP93679.1"/>
    <property type="molecule type" value="Genomic_DNA"/>
</dbReference>
<evidence type="ECO:0008006" key="4">
    <source>
        <dbReference type="Google" id="ProtNLM"/>
    </source>
</evidence>
<protein>
    <recommendedName>
        <fullName evidence="4">HIG1 domain-containing protein</fullName>
    </recommendedName>
</protein>
<dbReference type="PATRIC" id="fig|1353533.3.peg.1831"/>
<dbReference type="Proteomes" id="UP000017820">
    <property type="component" value="Unassembled WGS sequence"/>
</dbReference>
<organism evidence="2 3">
    <name type="scientific">Pseudoalteromonas luteoviolacea (strain 2ta16)</name>
    <dbReference type="NCBI Taxonomy" id="1353533"/>
    <lineage>
        <taxon>Bacteria</taxon>
        <taxon>Pseudomonadati</taxon>
        <taxon>Pseudomonadota</taxon>
        <taxon>Gammaproteobacteria</taxon>
        <taxon>Alteromonadales</taxon>
        <taxon>Pseudoalteromonadaceae</taxon>
        <taxon>Pseudoalteromonas</taxon>
    </lineage>
</organism>
<keyword evidence="1" id="KW-0472">Membrane</keyword>
<proteinExistence type="predicted"/>
<reference evidence="3" key="1">
    <citation type="journal article" date="2014" name="Nat. Chem. Biol.">
        <title>Biosynthesis of polybrominated aromatic organic compounds by marine bacteria.</title>
        <authorList>
            <person name="Agarwal V."/>
            <person name="El Gamal A.A."/>
            <person name="Yamanaka K."/>
            <person name="Poth D."/>
            <person name="Kersten R.D."/>
            <person name="Schorn M."/>
            <person name="Allen E.E."/>
            <person name="Moore B.S."/>
        </authorList>
    </citation>
    <scope>NUCLEOTIDE SEQUENCE [LARGE SCALE GENOMIC DNA]</scope>
    <source>
        <strain evidence="3">2ta16</strain>
    </source>
</reference>
<gene>
    <name evidence="2" type="ORF">PL2TA16_02883</name>
</gene>
<name>V4I0C5_PSEL2</name>
<sequence length="71" mass="7653">MSPESMTDLIITLVLLLVSVGMAFQGKVLKANMADKDAENAKKIEKKANLLVMCGSFVAIIQVIKLGSFLL</sequence>
<accession>V4I0C5</accession>